<name>A0A8S1TJ97_9CILI</name>
<dbReference type="Proteomes" id="UP000689195">
    <property type="component" value="Unassembled WGS sequence"/>
</dbReference>
<proteinExistence type="predicted"/>
<organism evidence="1 2">
    <name type="scientific">Paramecium pentaurelia</name>
    <dbReference type="NCBI Taxonomy" id="43138"/>
    <lineage>
        <taxon>Eukaryota</taxon>
        <taxon>Sar</taxon>
        <taxon>Alveolata</taxon>
        <taxon>Ciliophora</taxon>
        <taxon>Intramacronucleata</taxon>
        <taxon>Oligohymenophorea</taxon>
        <taxon>Peniculida</taxon>
        <taxon>Parameciidae</taxon>
        <taxon>Paramecium</taxon>
    </lineage>
</organism>
<reference evidence="1" key="1">
    <citation type="submission" date="2021-01" db="EMBL/GenBank/DDBJ databases">
        <authorList>
            <consortium name="Genoscope - CEA"/>
            <person name="William W."/>
        </authorList>
    </citation>
    <scope>NUCLEOTIDE SEQUENCE</scope>
</reference>
<comment type="caution">
    <text evidence="1">The sequence shown here is derived from an EMBL/GenBank/DDBJ whole genome shotgun (WGS) entry which is preliminary data.</text>
</comment>
<keyword evidence="2" id="KW-1185">Reference proteome</keyword>
<dbReference type="AlphaFoldDB" id="A0A8S1TJ97"/>
<protein>
    <submittedName>
        <fullName evidence="1">Uncharacterized protein</fullName>
    </submittedName>
</protein>
<accession>A0A8S1TJ97</accession>
<gene>
    <name evidence="1" type="ORF">PPENT_87.1.T0210146</name>
</gene>
<evidence type="ECO:0000313" key="1">
    <source>
        <dbReference type="EMBL" id="CAD8151049.1"/>
    </source>
</evidence>
<dbReference type="EMBL" id="CAJJDO010000021">
    <property type="protein sequence ID" value="CAD8151049.1"/>
    <property type="molecule type" value="Genomic_DNA"/>
</dbReference>
<evidence type="ECO:0000313" key="2">
    <source>
        <dbReference type="Proteomes" id="UP000689195"/>
    </source>
</evidence>
<sequence>MKITKGIMIICEIQDINQQNYQHSEQYQYQRRNYANQQLQSYPTNQNYRHINIINRFKYGIQEQQMSKPQNRHHTLLLLAQQNNNELRRREETLNQFTQETLFRIQ</sequence>